<feature type="compositionally biased region" description="Polar residues" evidence="1">
    <location>
        <begin position="402"/>
        <end position="413"/>
    </location>
</feature>
<gene>
    <name evidence="2" type="ORF">TWF718_001193</name>
</gene>
<reference evidence="2 3" key="1">
    <citation type="submission" date="2019-10" db="EMBL/GenBank/DDBJ databases">
        <authorList>
            <person name="Palmer J.M."/>
        </authorList>
    </citation>
    <scope>NUCLEOTIDE SEQUENCE [LARGE SCALE GENOMIC DNA]</scope>
    <source>
        <strain evidence="2 3">TWF718</strain>
    </source>
</reference>
<feature type="region of interest" description="Disordered" evidence="1">
    <location>
        <begin position="353"/>
        <end position="375"/>
    </location>
</feature>
<dbReference type="Proteomes" id="UP001313282">
    <property type="component" value="Unassembled WGS sequence"/>
</dbReference>
<accession>A0AAN8N0Y0</accession>
<sequence length="1035" mass="114350">MKVSIAASTLLGFSRLTQGLYINGKNLITQGQNISLQLQPESAELNSSFVPPSSQEIVDLPFPKLLQKRQNNGSGSGSEDGYDPFAIEDSESDSPVWQQNNVINRDSPRSDYDPFEIEDSPTNSPQAVVGNGISSDRSSSVSEESFFNSPVRDEDSLLPHGYRPSSSESSSLFEKSVEESPDRIIEESIERDSSGSGSRDTPPTPYFGGEYNSANDGPNVLGSPEPYIRDIEIEDPVVNSGFGADDLIGDISSFPSYGNQAPNPINRDFVTNLAIEEELQDNPTTNILIEEPVKDRATALLSSLAMEHPISQGFGSSDLIQSSGLGDLESGVIPPWSSRHILEAPVNSGEAANINPFDLGGNPSSSGGVGHSQTADNLAKVASQPEMAENLLVPTSQDVQNLEPKQSRGTNPQPLSPAEDIVGSRPTRKNIQESQDFVNTQEPTVESGKRPKEWPSEKKSRKDITTPQRLPPTEISRGAIPLFDMAWDEDGQPNEMELTGENTGRRYIRGDPRIRLEPYLKPTSKAVPSISEETAVELSERPLPKIVAPLVPEIAVAQGHGPLISEDIASSGLQPSNSRDMALSQPELGERQNDQVIGESFEKNILNRIRKKVSQRVDENAGRDVFKIAVSKCPRLQRLNVGSTSVAVRLERYLEFFDWWGKVDLSDTPYPRGMDIIETPGSMWDSTANYLDAFDREYGLGDYRNVGPDYDLIREDAINMRVVENWGANNTMGENREGYQNLGPEQILETASPLQTYGCDFFFYEGREICQLKATTAMMKARREHHGGKRGAPAPANLGRYLVTDGSYAGLSSRDYKVIDKLSVTRAGHKYLHWRFRACGLSSFHGNESNSYGMIDLYFDVMLNLGAPTPREIFKRALAPHFNVEILTPKGADWSDIAGTKIPGPDPYKKGIWNRGNSNVSIKVSSECFRDILKSPRFPDSCGLLWDESFRPMLSKRKPWKDMYAGPENRDMDGIPYFKDLEPIPLWQRATQVVAGVASRPDVFLSRTMVPILLEPPISLRGIAQEQKRREGKST</sequence>
<feature type="compositionally biased region" description="Low complexity" evidence="1">
    <location>
        <begin position="129"/>
        <end position="149"/>
    </location>
</feature>
<evidence type="ECO:0000256" key="1">
    <source>
        <dbReference type="SAM" id="MobiDB-lite"/>
    </source>
</evidence>
<evidence type="ECO:0000313" key="3">
    <source>
        <dbReference type="Proteomes" id="UP001313282"/>
    </source>
</evidence>
<feature type="compositionally biased region" description="Polar residues" evidence="1">
    <location>
        <begin position="432"/>
        <end position="444"/>
    </location>
</feature>
<keyword evidence="3" id="KW-1185">Reference proteome</keyword>
<feature type="compositionally biased region" description="Polar residues" evidence="1">
    <location>
        <begin position="362"/>
        <end position="375"/>
    </location>
</feature>
<name>A0AAN8N0Y0_9PEZI</name>
<proteinExistence type="predicted"/>
<evidence type="ECO:0000313" key="2">
    <source>
        <dbReference type="EMBL" id="KAK6356853.1"/>
    </source>
</evidence>
<feature type="region of interest" description="Disordered" evidence="1">
    <location>
        <begin position="402"/>
        <end position="474"/>
    </location>
</feature>
<comment type="caution">
    <text evidence="2">The sequence shown here is derived from an EMBL/GenBank/DDBJ whole genome shotgun (WGS) entry which is preliminary data.</text>
</comment>
<dbReference type="AlphaFoldDB" id="A0AAN8N0Y0"/>
<protein>
    <submittedName>
        <fullName evidence="2">Uncharacterized protein</fullName>
    </submittedName>
</protein>
<dbReference type="EMBL" id="JAVHNR010000001">
    <property type="protein sequence ID" value="KAK6356853.1"/>
    <property type="molecule type" value="Genomic_DNA"/>
</dbReference>
<feature type="compositionally biased region" description="Basic and acidic residues" evidence="1">
    <location>
        <begin position="447"/>
        <end position="464"/>
    </location>
</feature>
<feature type="compositionally biased region" description="Low complexity" evidence="1">
    <location>
        <begin position="165"/>
        <end position="174"/>
    </location>
</feature>
<organism evidence="2 3">
    <name type="scientific">Orbilia javanica</name>
    <dbReference type="NCBI Taxonomy" id="47235"/>
    <lineage>
        <taxon>Eukaryota</taxon>
        <taxon>Fungi</taxon>
        <taxon>Dikarya</taxon>
        <taxon>Ascomycota</taxon>
        <taxon>Pezizomycotina</taxon>
        <taxon>Orbiliomycetes</taxon>
        <taxon>Orbiliales</taxon>
        <taxon>Orbiliaceae</taxon>
        <taxon>Orbilia</taxon>
    </lineage>
</organism>
<feature type="region of interest" description="Disordered" evidence="1">
    <location>
        <begin position="67"/>
        <end position="220"/>
    </location>
</feature>
<feature type="compositionally biased region" description="Basic and acidic residues" evidence="1">
    <location>
        <begin position="175"/>
        <end position="193"/>
    </location>
</feature>
<feature type="compositionally biased region" description="Acidic residues" evidence="1">
    <location>
        <begin position="80"/>
        <end position="92"/>
    </location>
</feature>
<feature type="compositionally biased region" description="Polar residues" evidence="1">
    <location>
        <begin position="93"/>
        <end position="104"/>
    </location>
</feature>